<feature type="binding site" evidence="10">
    <location>
        <position position="65"/>
    </location>
    <ligand>
        <name>ATP</name>
        <dbReference type="ChEBI" id="CHEBI:30616"/>
    </ligand>
</feature>
<organism evidence="13 14">
    <name type="scientific">Chamaesiphon polymorphus CCALA 037</name>
    <dbReference type="NCBI Taxonomy" id="2107692"/>
    <lineage>
        <taxon>Bacteria</taxon>
        <taxon>Bacillati</taxon>
        <taxon>Cyanobacteriota</taxon>
        <taxon>Cyanophyceae</taxon>
        <taxon>Gomontiellales</taxon>
        <taxon>Chamaesiphonaceae</taxon>
        <taxon>Chamaesiphon</taxon>
    </lineage>
</organism>
<evidence type="ECO:0000256" key="8">
    <source>
        <dbReference type="ARBA" id="ARBA00048679"/>
    </source>
</evidence>
<comment type="catalytic activity">
    <reaction evidence="8">
        <text>L-seryl-[protein] + ATP = O-phospho-L-seryl-[protein] + ADP + H(+)</text>
        <dbReference type="Rhea" id="RHEA:17989"/>
        <dbReference type="Rhea" id="RHEA-COMP:9863"/>
        <dbReference type="Rhea" id="RHEA-COMP:11604"/>
        <dbReference type="ChEBI" id="CHEBI:15378"/>
        <dbReference type="ChEBI" id="CHEBI:29999"/>
        <dbReference type="ChEBI" id="CHEBI:30616"/>
        <dbReference type="ChEBI" id="CHEBI:83421"/>
        <dbReference type="ChEBI" id="CHEBI:456216"/>
        <dbReference type="EC" id="2.7.11.1"/>
    </reaction>
</comment>
<dbReference type="EC" id="2.7.11.1" evidence="1"/>
<keyword evidence="5" id="KW-0418">Kinase</keyword>
<dbReference type="SUPFAM" id="SSF56112">
    <property type="entry name" value="Protein kinase-like (PK-like)"/>
    <property type="match status" value="1"/>
</dbReference>
<gene>
    <name evidence="13" type="ORF">C7B77_09030</name>
</gene>
<dbReference type="PROSITE" id="PS50005">
    <property type="entry name" value="TPR"/>
    <property type="match status" value="3"/>
</dbReference>
<dbReference type="InterPro" id="IPR019734">
    <property type="entry name" value="TPR_rpt"/>
</dbReference>
<dbReference type="SUPFAM" id="SSF48439">
    <property type="entry name" value="Protein prenylyltransferase"/>
    <property type="match status" value="1"/>
</dbReference>
<feature type="repeat" description="TPR" evidence="9">
    <location>
        <begin position="384"/>
        <end position="417"/>
    </location>
</feature>
<protein>
    <recommendedName>
        <fullName evidence="1">non-specific serine/threonine protein kinase</fullName>
        <ecNumber evidence="1">2.7.11.1</ecNumber>
    </recommendedName>
</protein>
<dbReference type="GO" id="GO:0005524">
    <property type="term" value="F:ATP binding"/>
    <property type="evidence" value="ECO:0007669"/>
    <property type="project" value="UniProtKB-UniRule"/>
</dbReference>
<dbReference type="AlphaFoldDB" id="A0A2T1GHS5"/>
<dbReference type="PROSITE" id="PS50011">
    <property type="entry name" value="PROTEIN_KINASE_DOM"/>
    <property type="match status" value="1"/>
</dbReference>
<dbReference type="SMART" id="SM00220">
    <property type="entry name" value="S_TKc"/>
    <property type="match status" value="1"/>
</dbReference>
<dbReference type="InterPro" id="IPR017441">
    <property type="entry name" value="Protein_kinase_ATP_BS"/>
</dbReference>
<evidence type="ECO:0000256" key="9">
    <source>
        <dbReference type="PROSITE-ProRule" id="PRU00339"/>
    </source>
</evidence>
<dbReference type="SMART" id="SM00028">
    <property type="entry name" value="TPR"/>
    <property type="match status" value="6"/>
</dbReference>
<dbReference type="PROSITE" id="PS00107">
    <property type="entry name" value="PROTEIN_KINASE_ATP"/>
    <property type="match status" value="1"/>
</dbReference>
<dbReference type="Gene3D" id="1.25.40.10">
    <property type="entry name" value="Tetratricopeptide repeat domain"/>
    <property type="match status" value="2"/>
</dbReference>
<dbReference type="PANTHER" id="PTHR24363">
    <property type="entry name" value="SERINE/THREONINE PROTEIN KINASE"/>
    <property type="match status" value="1"/>
</dbReference>
<comment type="caution">
    <text evidence="13">The sequence shown here is derived from an EMBL/GenBank/DDBJ whole genome shotgun (WGS) entry which is preliminary data.</text>
</comment>
<keyword evidence="4 10" id="KW-0547">Nucleotide-binding</keyword>
<evidence type="ECO:0000256" key="5">
    <source>
        <dbReference type="ARBA" id="ARBA00022777"/>
    </source>
</evidence>
<sequence>MICCLNPSCQNPPCEPDLQSCPQCGIELLVLENRYKPLKSIGRGGFGKTYLAEDIKKFGEQCVIKQFAPYAGNDTESEKLRFRDEAKQLQRLGEHPQIPALLAFFSERGYLYFVQQYVAGENLAEELARCGLYDEARIRDFLQDLLGILHVVHEQGVIHRDIKPYNIMRRQVDRKLVLIDFGISKQIEANPATGTSIGSLGYSPLEQLWGGKAYPASDLYSLGVTAFYLMSGISPHQIVSQLMEEGSPAEANDWTKNWRNYINQPIDDNLGAILDKLMHGDRKQRYQSAADVLRDLMPHHPSPLAKTTLQPFKVASAAENRSPLQQTKQLPTPPEPSRWRNIKLYGGVSLGLVAASLAILLATRPATTVSGDVSRDLGDGSSNAVAYLERGKVRSAADNFKDALADFNRAIELQPTAESYNERGQVRSKLQDRQGALADFGEALKLKPNWADVYYQRSSVWEELGNPQQALADLNESIRWQGDNNLAWIARGHLRSKQGNKAQAMQDFNAAIKMDARSSYAYMSRAGLYASMNQRERAIADYDRAIVLDPSSYYQFYERGILHQELNHKAKAKADFEMTLQLAKKAGKEKDYADAAVRLQQLH</sequence>
<evidence type="ECO:0000256" key="2">
    <source>
        <dbReference type="ARBA" id="ARBA00022527"/>
    </source>
</evidence>
<feature type="domain" description="Protein kinase" evidence="12">
    <location>
        <begin position="35"/>
        <end position="303"/>
    </location>
</feature>
<evidence type="ECO:0000256" key="10">
    <source>
        <dbReference type="PROSITE-ProRule" id="PRU10141"/>
    </source>
</evidence>
<dbReference type="Pfam" id="PF00069">
    <property type="entry name" value="Pkinase"/>
    <property type="match status" value="1"/>
</dbReference>
<dbReference type="Gene3D" id="3.30.200.20">
    <property type="entry name" value="Phosphorylase Kinase, domain 1"/>
    <property type="match status" value="1"/>
</dbReference>
<feature type="repeat" description="TPR" evidence="9">
    <location>
        <begin position="485"/>
        <end position="518"/>
    </location>
</feature>
<dbReference type="InterPro" id="IPR011990">
    <property type="entry name" value="TPR-like_helical_dom_sf"/>
</dbReference>
<evidence type="ECO:0000256" key="6">
    <source>
        <dbReference type="ARBA" id="ARBA00022840"/>
    </source>
</evidence>
<evidence type="ECO:0000256" key="4">
    <source>
        <dbReference type="ARBA" id="ARBA00022741"/>
    </source>
</evidence>
<name>A0A2T1GHS5_9CYAN</name>
<feature type="repeat" description="TPR" evidence="9">
    <location>
        <begin position="519"/>
        <end position="552"/>
    </location>
</feature>
<evidence type="ECO:0000313" key="14">
    <source>
        <dbReference type="Proteomes" id="UP000238937"/>
    </source>
</evidence>
<comment type="catalytic activity">
    <reaction evidence="7">
        <text>L-threonyl-[protein] + ATP = O-phospho-L-threonyl-[protein] + ADP + H(+)</text>
        <dbReference type="Rhea" id="RHEA:46608"/>
        <dbReference type="Rhea" id="RHEA-COMP:11060"/>
        <dbReference type="Rhea" id="RHEA-COMP:11605"/>
        <dbReference type="ChEBI" id="CHEBI:15378"/>
        <dbReference type="ChEBI" id="CHEBI:30013"/>
        <dbReference type="ChEBI" id="CHEBI:30616"/>
        <dbReference type="ChEBI" id="CHEBI:61977"/>
        <dbReference type="ChEBI" id="CHEBI:456216"/>
        <dbReference type="EC" id="2.7.11.1"/>
    </reaction>
</comment>
<evidence type="ECO:0000256" key="1">
    <source>
        <dbReference type="ARBA" id="ARBA00012513"/>
    </source>
</evidence>
<dbReference type="Pfam" id="PF13371">
    <property type="entry name" value="TPR_9"/>
    <property type="match status" value="1"/>
</dbReference>
<keyword evidence="9" id="KW-0802">TPR repeat</keyword>
<feature type="region of interest" description="Disordered" evidence="11">
    <location>
        <begin position="316"/>
        <end position="338"/>
    </location>
</feature>
<keyword evidence="3" id="KW-0808">Transferase</keyword>
<dbReference type="EMBL" id="PVWO01000084">
    <property type="protein sequence ID" value="PSB57263.1"/>
    <property type="molecule type" value="Genomic_DNA"/>
</dbReference>
<dbReference type="PANTHER" id="PTHR24363:SF0">
    <property type="entry name" value="SERINE_THREONINE KINASE LIKE DOMAIN CONTAINING 1"/>
    <property type="match status" value="1"/>
</dbReference>
<dbReference type="InterPro" id="IPR011009">
    <property type="entry name" value="Kinase-like_dom_sf"/>
</dbReference>
<evidence type="ECO:0000256" key="3">
    <source>
        <dbReference type="ARBA" id="ARBA00022679"/>
    </source>
</evidence>
<dbReference type="Gene3D" id="1.10.510.10">
    <property type="entry name" value="Transferase(Phosphotransferase) domain 1"/>
    <property type="match status" value="1"/>
</dbReference>
<dbReference type="Proteomes" id="UP000238937">
    <property type="component" value="Unassembled WGS sequence"/>
</dbReference>
<dbReference type="InterPro" id="IPR000719">
    <property type="entry name" value="Prot_kinase_dom"/>
</dbReference>
<dbReference type="RefSeq" id="WP_106303102.1">
    <property type="nucleotide sequence ID" value="NZ_PVWO01000084.1"/>
</dbReference>
<reference evidence="13 14" key="1">
    <citation type="submission" date="2018-03" db="EMBL/GenBank/DDBJ databases">
        <title>The ancient ancestry and fast evolution of plastids.</title>
        <authorList>
            <person name="Moore K.R."/>
            <person name="Magnabosco C."/>
            <person name="Momper L."/>
            <person name="Gold D.A."/>
            <person name="Bosak T."/>
            <person name="Fournier G.P."/>
        </authorList>
    </citation>
    <scope>NUCLEOTIDE SEQUENCE [LARGE SCALE GENOMIC DNA]</scope>
    <source>
        <strain evidence="13 14">CCALA 037</strain>
    </source>
</reference>
<evidence type="ECO:0000313" key="13">
    <source>
        <dbReference type="EMBL" id="PSB57263.1"/>
    </source>
</evidence>
<dbReference type="Pfam" id="PF13181">
    <property type="entry name" value="TPR_8"/>
    <property type="match status" value="2"/>
</dbReference>
<dbReference type="OrthoDB" id="568198at2"/>
<accession>A0A2T1GHS5</accession>
<evidence type="ECO:0000259" key="12">
    <source>
        <dbReference type="PROSITE" id="PS50011"/>
    </source>
</evidence>
<keyword evidence="2" id="KW-0723">Serine/threonine-protein kinase</keyword>
<evidence type="ECO:0000256" key="7">
    <source>
        <dbReference type="ARBA" id="ARBA00047899"/>
    </source>
</evidence>
<keyword evidence="14" id="KW-1185">Reference proteome</keyword>
<dbReference type="CDD" id="cd14014">
    <property type="entry name" value="STKc_PknB_like"/>
    <property type="match status" value="1"/>
</dbReference>
<keyword evidence="6 10" id="KW-0067">ATP-binding</keyword>
<evidence type="ECO:0000256" key="11">
    <source>
        <dbReference type="SAM" id="MobiDB-lite"/>
    </source>
</evidence>
<dbReference type="GO" id="GO:0004674">
    <property type="term" value="F:protein serine/threonine kinase activity"/>
    <property type="evidence" value="ECO:0007669"/>
    <property type="project" value="UniProtKB-KW"/>
</dbReference>
<proteinExistence type="predicted"/>